<dbReference type="InterPro" id="IPR036689">
    <property type="entry name" value="ESAT-6-like_sf"/>
</dbReference>
<proteinExistence type="predicted"/>
<gene>
    <name evidence="1" type="ORF">BKG73_18950</name>
</gene>
<evidence type="ECO:0000313" key="1">
    <source>
        <dbReference type="EMBL" id="OHU07329.1"/>
    </source>
</evidence>
<reference evidence="1 2" key="1">
    <citation type="submission" date="2016-10" db="EMBL/GenBank/DDBJ databases">
        <title>Evaluation of Human, Animal and Environmental Mycobacterium chelonae Isolates by Core Genome Phylogenomic Analysis, Targeted Gene Comparison, and Anti-microbial Susceptibility Patterns: A Tale of Mistaken Identities.</title>
        <authorList>
            <person name="Fogelson S.B."/>
            <person name="Camus A.C."/>
            <person name="Lorenz W."/>
            <person name="Vasireddy R."/>
            <person name="Vasireddy S."/>
            <person name="Smith T."/>
            <person name="Brown-Elliott B.A."/>
            <person name="Wallace R.J.Jr."/>
            <person name="Hasan N.A."/>
            <person name="Reischl U."/>
            <person name="Sanchez S."/>
        </authorList>
    </citation>
    <scope>NUCLEOTIDE SEQUENCE [LARGE SCALE GENOMIC DNA]</scope>
    <source>
        <strain evidence="1 2">8528</strain>
    </source>
</reference>
<evidence type="ECO:0000313" key="2">
    <source>
        <dbReference type="Proteomes" id="UP000179621"/>
    </source>
</evidence>
<dbReference type="RefSeq" id="WP_070913449.1">
    <property type="nucleotide sequence ID" value="NZ_MLIC01000010.1"/>
</dbReference>
<evidence type="ECO:0008006" key="3">
    <source>
        <dbReference type="Google" id="ProtNLM"/>
    </source>
</evidence>
<dbReference type="Pfam" id="PF06013">
    <property type="entry name" value="WXG100"/>
    <property type="match status" value="1"/>
</dbReference>
<keyword evidence="2" id="KW-1185">Reference proteome</keyword>
<dbReference type="EMBL" id="MLIH01000033">
    <property type="protein sequence ID" value="OHU07329.1"/>
    <property type="molecule type" value="Genomic_DNA"/>
</dbReference>
<dbReference type="InterPro" id="IPR010310">
    <property type="entry name" value="T7SS_ESAT-6-like"/>
</dbReference>
<protein>
    <recommendedName>
        <fullName evidence="3">WXG100 family type VII secretion target</fullName>
    </recommendedName>
</protein>
<dbReference type="Gene3D" id="1.10.287.1060">
    <property type="entry name" value="ESAT-6-like"/>
    <property type="match status" value="1"/>
</dbReference>
<name>A0ABX3BWF5_9MYCO</name>
<comment type="caution">
    <text evidence="1">The sequence shown here is derived from an EMBL/GenBank/DDBJ whole genome shotgun (WGS) entry which is preliminary data.</text>
</comment>
<dbReference type="SUPFAM" id="SSF140453">
    <property type="entry name" value="EsxAB dimer-like"/>
    <property type="match status" value="1"/>
</dbReference>
<dbReference type="Proteomes" id="UP000179621">
    <property type="component" value="Unassembled WGS sequence"/>
</dbReference>
<sequence length="90" mass="10172">MGLKVSHSEALAKMKNVRSEVNSIQDVLKQWQVEGETMTTSNWQGASAQKFGQGQEEHLSEFNAIIAKLEETVDYSDESLNDFINRDSEH</sequence>
<accession>A0ABX3BWF5</accession>
<organism evidence="1 2">
    <name type="scientific">Mycobacteroides saopaulense</name>
    <dbReference type="NCBI Taxonomy" id="1578165"/>
    <lineage>
        <taxon>Bacteria</taxon>
        <taxon>Bacillati</taxon>
        <taxon>Actinomycetota</taxon>
        <taxon>Actinomycetes</taxon>
        <taxon>Mycobacteriales</taxon>
        <taxon>Mycobacteriaceae</taxon>
        <taxon>Mycobacteroides</taxon>
    </lineage>
</organism>